<gene>
    <name evidence="2" type="ORF">SAMN05192557_1678</name>
</gene>
<dbReference type="OrthoDB" id="9790815at2"/>
<name>A0A662Z4G2_9STAP</name>
<dbReference type="InterPro" id="IPR050282">
    <property type="entry name" value="Cycloisomerase_2"/>
</dbReference>
<comment type="similarity">
    <text evidence="1">Belongs to the cycloisomerase 2 family.</text>
</comment>
<sequence>MRGLIGSYTKAEGQGIYAFELKDKRIENVSVAVQTADATYLTVAGDYIYAVYRENGVAGVRTFKIVDDSLQLEQVGECLNDSDSGCYLAVVGDGKYLVDSGYASGEIRLYAIRDHVVTKVLDTFQIEGSGPHERQDAAHAHFVDETPDGRYLVAVDLGADKVVTLKIEDERLMFVSEYVTPAGSGPRHIRFSPCGRYAYVFTELSNEIIVLGYEDGVFESLATYSTLPADFDGHSQGAAVRLSDGYLYASNRGHNSIAVFELIDGGADLKLIEIEQTRGDWPRDFNITPDGETLVVAHERSHEISVFEIGESGQLTFMENTARADEGVFVTFV</sequence>
<evidence type="ECO:0000313" key="3">
    <source>
        <dbReference type="Proteomes" id="UP000243605"/>
    </source>
</evidence>
<proteinExistence type="inferred from homology"/>
<dbReference type="Gene3D" id="2.130.10.10">
    <property type="entry name" value="YVTN repeat-like/Quinoprotein amine dehydrogenase"/>
    <property type="match status" value="1"/>
</dbReference>
<organism evidence="2 3">
    <name type="scientific">Aliicoccus persicus</name>
    <dbReference type="NCBI Taxonomy" id="930138"/>
    <lineage>
        <taxon>Bacteria</taxon>
        <taxon>Bacillati</taxon>
        <taxon>Bacillota</taxon>
        <taxon>Bacilli</taxon>
        <taxon>Bacillales</taxon>
        <taxon>Staphylococcaceae</taxon>
        <taxon>Aliicoccus</taxon>
    </lineage>
</organism>
<dbReference type="GO" id="GO:0017057">
    <property type="term" value="F:6-phosphogluconolactonase activity"/>
    <property type="evidence" value="ECO:0007669"/>
    <property type="project" value="TreeGrafter"/>
</dbReference>
<dbReference type="PANTHER" id="PTHR30344">
    <property type="entry name" value="6-PHOSPHOGLUCONOLACTONASE-RELATED"/>
    <property type="match status" value="1"/>
</dbReference>
<reference evidence="2 3" key="1">
    <citation type="submission" date="2016-10" db="EMBL/GenBank/DDBJ databases">
        <authorList>
            <person name="Varghese N."/>
            <person name="Submissions S."/>
        </authorList>
    </citation>
    <scope>NUCLEOTIDE SEQUENCE [LARGE SCALE GENOMIC DNA]</scope>
    <source>
        <strain evidence="2 3">IBRC-M10081</strain>
    </source>
</reference>
<dbReference type="PANTHER" id="PTHR30344:SF1">
    <property type="entry name" value="6-PHOSPHOGLUCONOLACTONASE"/>
    <property type="match status" value="1"/>
</dbReference>
<keyword evidence="3" id="KW-1185">Reference proteome</keyword>
<dbReference type="Proteomes" id="UP000243605">
    <property type="component" value="Unassembled WGS sequence"/>
</dbReference>
<dbReference type="Pfam" id="PF10282">
    <property type="entry name" value="Lactonase"/>
    <property type="match status" value="1"/>
</dbReference>
<dbReference type="RefSeq" id="WP_091475731.1">
    <property type="nucleotide sequence ID" value="NZ_FOIT01000005.1"/>
</dbReference>
<accession>A0A662Z4G2</accession>
<dbReference type="InterPro" id="IPR019405">
    <property type="entry name" value="Lactonase_7-beta_prop"/>
</dbReference>
<dbReference type="SUPFAM" id="SSF51004">
    <property type="entry name" value="C-terminal (heme d1) domain of cytochrome cd1-nitrite reductase"/>
    <property type="match status" value="1"/>
</dbReference>
<protein>
    <submittedName>
        <fullName evidence="2">6-phosphogluconolactonase</fullName>
    </submittedName>
</protein>
<dbReference type="GO" id="GO:0005829">
    <property type="term" value="C:cytosol"/>
    <property type="evidence" value="ECO:0007669"/>
    <property type="project" value="TreeGrafter"/>
</dbReference>
<dbReference type="InterPro" id="IPR011048">
    <property type="entry name" value="Haem_d1_sf"/>
</dbReference>
<evidence type="ECO:0000313" key="2">
    <source>
        <dbReference type="EMBL" id="SEW11443.1"/>
    </source>
</evidence>
<dbReference type="InterPro" id="IPR015943">
    <property type="entry name" value="WD40/YVTN_repeat-like_dom_sf"/>
</dbReference>
<evidence type="ECO:0000256" key="1">
    <source>
        <dbReference type="ARBA" id="ARBA00005564"/>
    </source>
</evidence>
<dbReference type="AlphaFoldDB" id="A0A662Z4G2"/>
<dbReference type="EMBL" id="FOIT01000005">
    <property type="protein sequence ID" value="SEW11443.1"/>
    <property type="molecule type" value="Genomic_DNA"/>
</dbReference>